<evidence type="ECO:0000259" key="2">
    <source>
        <dbReference type="Pfam" id="PF06747"/>
    </source>
</evidence>
<dbReference type="GeneID" id="114794008"/>
<dbReference type="GO" id="GO:0045333">
    <property type="term" value="P:cellular respiration"/>
    <property type="evidence" value="ECO:0007669"/>
    <property type="project" value="TreeGrafter"/>
</dbReference>
<keyword evidence="1" id="KW-1015">Disulfide bond</keyword>
<dbReference type="Proteomes" id="UP000694580">
    <property type="component" value="Chromosome 7"/>
</dbReference>
<dbReference type="PANTHER" id="PTHR47106:SF1">
    <property type="entry name" value="COILED-COIL-HELIX-COILED-COIL-HELIX DOMAIN-CONTAINING PROTEIN 5"/>
    <property type="match status" value="1"/>
</dbReference>
<gene>
    <name evidence="4" type="primary">CHCHD5</name>
</gene>
<dbReference type="RefSeq" id="XP_028842084.1">
    <property type="nucleotide sequence ID" value="XM_028986251.1"/>
</dbReference>
<dbReference type="GeneTree" id="ENSGT00390000007919"/>
<evidence type="ECO:0000313" key="4">
    <source>
        <dbReference type="Ensembl" id="ENSDCDP00010045153.1"/>
    </source>
</evidence>
<reference evidence="4" key="3">
    <citation type="submission" date="2025-09" db="UniProtKB">
        <authorList>
            <consortium name="Ensembl"/>
        </authorList>
    </citation>
    <scope>IDENTIFICATION</scope>
</reference>
<sequence>MQAALDITARFCKEEMEEYGACVSSRPSTWQQECHHLKMKVAQCTSSHPVIRKIRTDCAGEFTQFERCLRENQASAAACSPQVTRFMACAETVDIGSIEKPVPQPS</sequence>
<dbReference type="AlphaFoldDB" id="A0AAY4DI87"/>
<evidence type="ECO:0000313" key="5">
    <source>
        <dbReference type="Proteomes" id="UP000694580"/>
    </source>
</evidence>
<name>A0AAY4DI87_9TELE</name>
<feature type="domain" description="IMS import disulfide relay-system CHCH-CHCH-like Cx9C" evidence="3">
    <location>
        <begin position="5"/>
        <end position="49"/>
    </location>
</feature>
<keyword evidence="5" id="KW-1185">Reference proteome</keyword>
<dbReference type="InterPro" id="IPR052848">
    <property type="entry name" value="CHCH_domain-containing_protein"/>
</dbReference>
<dbReference type="InterPro" id="IPR031731">
    <property type="entry name" value="CX9C"/>
</dbReference>
<dbReference type="Pfam" id="PF06747">
    <property type="entry name" value="CHCH"/>
    <property type="match status" value="1"/>
</dbReference>
<dbReference type="Pfam" id="PF16860">
    <property type="entry name" value="CX9C"/>
    <property type="match status" value="1"/>
</dbReference>
<evidence type="ECO:0008006" key="6">
    <source>
        <dbReference type="Google" id="ProtNLM"/>
    </source>
</evidence>
<evidence type="ECO:0000256" key="1">
    <source>
        <dbReference type="ARBA" id="ARBA00023157"/>
    </source>
</evidence>
<evidence type="ECO:0000259" key="3">
    <source>
        <dbReference type="Pfam" id="PF16860"/>
    </source>
</evidence>
<dbReference type="Ensembl" id="ENSDCDT00010055309.1">
    <property type="protein sequence ID" value="ENSDCDP00010045153.1"/>
    <property type="gene ID" value="ENSDCDG00010027857.1"/>
</dbReference>
<protein>
    <recommendedName>
        <fullName evidence="6">IMS import disulfide relay-system CHCH-CHCH-like Cx9C domain-containing protein</fullName>
    </recommendedName>
</protein>
<feature type="domain" description="CHCH" evidence="2">
    <location>
        <begin position="58"/>
        <end position="91"/>
    </location>
</feature>
<dbReference type="PANTHER" id="PTHR47106">
    <property type="entry name" value="COILED-COIL-HELIX-COILED-COIL-HELIX DOMAIN-CONTAINING PROTEIN 5"/>
    <property type="match status" value="1"/>
</dbReference>
<dbReference type="GO" id="GO:0005758">
    <property type="term" value="C:mitochondrial intermembrane space"/>
    <property type="evidence" value="ECO:0007669"/>
    <property type="project" value="TreeGrafter"/>
</dbReference>
<organism evidence="4 5">
    <name type="scientific">Denticeps clupeoides</name>
    <name type="common">denticle herring</name>
    <dbReference type="NCBI Taxonomy" id="299321"/>
    <lineage>
        <taxon>Eukaryota</taxon>
        <taxon>Metazoa</taxon>
        <taxon>Chordata</taxon>
        <taxon>Craniata</taxon>
        <taxon>Vertebrata</taxon>
        <taxon>Euteleostomi</taxon>
        <taxon>Actinopterygii</taxon>
        <taxon>Neopterygii</taxon>
        <taxon>Teleostei</taxon>
        <taxon>Clupei</taxon>
        <taxon>Clupeiformes</taxon>
        <taxon>Denticipitoidei</taxon>
        <taxon>Denticipitidae</taxon>
        <taxon>Denticeps</taxon>
    </lineage>
</organism>
<accession>A0AAY4DI87</accession>
<proteinExistence type="predicted"/>
<reference evidence="4 5" key="1">
    <citation type="submission" date="2020-06" db="EMBL/GenBank/DDBJ databases">
        <authorList>
            <consortium name="Wellcome Sanger Institute Data Sharing"/>
        </authorList>
    </citation>
    <scope>NUCLEOTIDE SEQUENCE [LARGE SCALE GENOMIC DNA]</scope>
</reference>
<dbReference type="Gene3D" id="1.10.287.2900">
    <property type="match status" value="2"/>
</dbReference>
<reference evidence="4" key="2">
    <citation type="submission" date="2025-08" db="UniProtKB">
        <authorList>
            <consortium name="Ensembl"/>
        </authorList>
    </citation>
    <scope>IDENTIFICATION</scope>
</reference>
<dbReference type="InterPro" id="IPR010625">
    <property type="entry name" value="CHCH"/>
</dbReference>